<dbReference type="InterPro" id="IPR036388">
    <property type="entry name" value="WH-like_DNA-bd_sf"/>
</dbReference>
<gene>
    <name evidence="2" type="ORF">OS493_037780</name>
</gene>
<evidence type="ECO:0000313" key="2">
    <source>
        <dbReference type="EMBL" id="KAJ7350200.1"/>
    </source>
</evidence>
<dbReference type="AlphaFoldDB" id="A0A9W9YI29"/>
<proteinExistence type="predicted"/>
<organism evidence="2 3">
    <name type="scientific">Desmophyllum pertusum</name>
    <dbReference type="NCBI Taxonomy" id="174260"/>
    <lineage>
        <taxon>Eukaryota</taxon>
        <taxon>Metazoa</taxon>
        <taxon>Cnidaria</taxon>
        <taxon>Anthozoa</taxon>
        <taxon>Hexacorallia</taxon>
        <taxon>Scleractinia</taxon>
        <taxon>Caryophylliina</taxon>
        <taxon>Caryophylliidae</taxon>
        <taxon>Desmophyllum</taxon>
    </lineage>
</organism>
<evidence type="ECO:0000259" key="1">
    <source>
        <dbReference type="Pfam" id="PF16124"/>
    </source>
</evidence>
<dbReference type="Gene3D" id="1.10.10.10">
    <property type="entry name" value="Winged helix-like DNA-binding domain superfamily/Winged helix DNA-binding domain"/>
    <property type="match status" value="1"/>
</dbReference>
<dbReference type="EMBL" id="MU827378">
    <property type="protein sequence ID" value="KAJ7350200.1"/>
    <property type="molecule type" value="Genomic_DNA"/>
</dbReference>
<reference evidence="2" key="1">
    <citation type="submission" date="2023-01" db="EMBL/GenBank/DDBJ databases">
        <title>Genome assembly of the deep-sea coral Lophelia pertusa.</title>
        <authorList>
            <person name="Herrera S."/>
            <person name="Cordes E."/>
        </authorList>
    </citation>
    <scope>NUCLEOTIDE SEQUENCE</scope>
    <source>
        <strain evidence="2">USNM1676648</strain>
        <tissue evidence="2">Polyp</tissue>
    </source>
</reference>
<evidence type="ECO:0000313" key="3">
    <source>
        <dbReference type="Proteomes" id="UP001163046"/>
    </source>
</evidence>
<dbReference type="OrthoDB" id="10261556at2759"/>
<protein>
    <recommendedName>
        <fullName evidence="1">ATP-dependent DNA helicase RecQ zinc-binding domain-containing protein</fullName>
    </recommendedName>
</protein>
<name>A0A9W9YI29_9CNID</name>
<sequence>MLSYCQDQKSCRRSLIGRHFGESWNPTECHEMCDNCKKTVNQVDGRGSSPLEELDITNYCLDILKILQQAASLAERVTAIKLVDAWCGKGQPSLRMRGRRSPGSFARRL</sequence>
<dbReference type="Proteomes" id="UP001163046">
    <property type="component" value="Unassembled WGS sequence"/>
</dbReference>
<comment type="caution">
    <text evidence="2">The sequence shown here is derived from an EMBL/GenBank/DDBJ whole genome shotgun (WGS) entry which is preliminary data.</text>
</comment>
<dbReference type="Pfam" id="PF16124">
    <property type="entry name" value="RecQ_Zn_bind"/>
    <property type="match status" value="1"/>
</dbReference>
<feature type="domain" description="ATP-dependent DNA helicase RecQ zinc-binding" evidence="1">
    <location>
        <begin position="1"/>
        <end position="37"/>
    </location>
</feature>
<accession>A0A9W9YI29</accession>
<keyword evidence="3" id="KW-1185">Reference proteome</keyword>
<dbReference type="InterPro" id="IPR032284">
    <property type="entry name" value="RecQ_Zn-bd"/>
</dbReference>